<dbReference type="PANTHER" id="PTHR38011">
    <property type="entry name" value="DIHYDROFOLATE REDUCTASE FAMILY PROTEIN (AFU_ORTHOLOGUE AFUA_8G06820)"/>
    <property type="match status" value="1"/>
</dbReference>
<sequence>MKKIILYIATSLDGRIAEPNGGLEWLTGFPNPEKTDYGYNDLLTSVDTVIMGGRTYRELLNMDVIWPYPKQMTYVVARHDWGAKENIRFITNNVIENISELYNQAGKDIWLVGGGELISMLLAADLIDEMRICYFPMILGKGIPLFPEQSKVSKWELIESKMYENNVLNVIYNRKQ</sequence>
<dbReference type="GO" id="GO:0004146">
    <property type="term" value="F:dihydrofolate reductase activity"/>
    <property type="evidence" value="ECO:0007669"/>
    <property type="project" value="UniProtKB-EC"/>
</dbReference>
<comment type="caution">
    <text evidence="2">The sequence shown here is derived from an EMBL/GenBank/DDBJ whole genome shotgun (WGS) entry which is preliminary data.</text>
</comment>
<dbReference type="GO" id="GO:0009231">
    <property type="term" value="P:riboflavin biosynthetic process"/>
    <property type="evidence" value="ECO:0007669"/>
    <property type="project" value="InterPro"/>
</dbReference>
<dbReference type="InterPro" id="IPR002734">
    <property type="entry name" value="RibDG_C"/>
</dbReference>
<dbReference type="InterPro" id="IPR050765">
    <property type="entry name" value="Riboflavin_Biosynth_HTPR"/>
</dbReference>
<name>A0A5J4PJA0_9ZZZZ</name>
<proteinExistence type="predicted"/>
<accession>A0A5J4PJA0</accession>
<evidence type="ECO:0000259" key="1">
    <source>
        <dbReference type="Pfam" id="PF01872"/>
    </source>
</evidence>
<dbReference type="PANTHER" id="PTHR38011:SF11">
    <property type="entry name" value="2,5-DIAMINO-6-RIBOSYLAMINO-4(3H)-PYRIMIDINONE 5'-PHOSPHATE REDUCTASE"/>
    <property type="match status" value="1"/>
</dbReference>
<reference evidence="2" key="1">
    <citation type="submission" date="2019-03" db="EMBL/GenBank/DDBJ databases">
        <title>Single cell metagenomics reveals metabolic interactions within the superorganism composed of flagellate Streblomastix strix and complex community of Bacteroidetes bacteria on its surface.</title>
        <authorList>
            <person name="Treitli S.C."/>
            <person name="Kolisko M."/>
            <person name="Husnik F."/>
            <person name="Keeling P."/>
            <person name="Hampl V."/>
        </authorList>
    </citation>
    <scope>NUCLEOTIDE SEQUENCE</scope>
    <source>
        <strain evidence="2">STM</strain>
    </source>
</reference>
<dbReference type="EC" id="1.5.1.3" evidence="2"/>
<dbReference type="EMBL" id="SNRY01008236">
    <property type="protein sequence ID" value="KAA6308908.1"/>
    <property type="molecule type" value="Genomic_DNA"/>
</dbReference>
<dbReference type="Pfam" id="PF01872">
    <property type="entry name" value="RibD_C"/>
    <property type="match status" value="1"/>
</dbReference>
<dbReference type="GO" id="GO:0008703">
    <property type="term" value="F:5-amino-6-(5-phosphoribosylamino)uracil reductase activity"/>
    <property type="evidence" value="ECO:0007669"/>
    <property type="project" value="InterPro"/>
</dbReference>
<keyword evidence="2" id="KW-0560">Oxidoreductase</keyword>
<protein>
    <submittedName>
        <fullName evidence="2">Dihydrofolate reductase</fullName>
        <ecNumber evidence="2">1.5.1.3</ecNumber>
    </submittedName>
</protein>
<dbReference type="SUPFAM" id="SSF53597">
    <property type="entry name" value="Dihydrofolate reductase-like"/>
    <property type="match status" value="1"/>
</dbReference>
<gene>
    <name evidence="2" type="ORF">EZS27_039509</name>
</gene>
<dbReference type="InterPro" id="IPR024072">
    <property type="entry name" value="DHFR-like_dom_sf"/>
</dbReference>
<evidence type="ECO:0000313" key="2">
    <source>
        <dbReference type="EMBL" id="KAA6308908.1"/>
    </source>
</evidence>
<dbReference type="Gene3D" id="3.40.430.10">
    <property type="entry name" value="Dihydrofolate Reductase, subunit A"/>
    <property type="match status" value="1"/>
</dbReference>
<organism evidence="2">
    <name type="scientific">termite gut metagenome</name>
    <dbReference type="NCBI Taxonomy" id="433724"/>
    <lineage>
        <taxon>unclassified sequences</taxon>
        <taxon>metagenomes</taxon>
        <taxon>organismal metagenomes</taxon>
    </lineage>
</organism>
<dbReference type="AlphaFoldDB" id="A0A5J4PJA0"/>
<feature type="domain" description="Bacterial bifunctional deaminase-reductase C-terminal" evidence="1">
    <location>
        <begin position="3"/>
        <end position="167"/>
    </location>
</feature>